<evidence type="ECO:0000313" key="1">
    <source>
        <dbReference type="EMBL" id="CBL17239.1"/>
    </source>
</evidence>
<reference evidence="1" key="1">
    <citation type="submission" date="2010-03" db="EMBL/GenBank/DDBJ databases">
        <title>The genome sequence of Ruminococcus sp. 18P13.</title>
        <authorList>
            <consortium name="metaHIT consortium -- http://www.metahit.eu/"/>
            <person name="Pajon A."/>
            <person name="Turner K."/>
            <person name="Parkhill J."/>
            <person name="Bernalier A."/>
        </authorList>
    </citation>
    <scope>NUCLEOTIDE SEQUENCE [LARGE SCALE GENOMIC DNA]</scope>
    <source>
        <strain evidence="1">Type strain: 18P13</strain>
    </source>
</reference>
<dbReference type="EMBL" id="FP929052">
    <property type="protein sequence ID" value="CBL17239.1"/>
    <property type="molecule type" value="Genomic_DNA"/>
</dbReference>
<dbReference type="PATRIC" id="fig|213810.4.peg.985"/>
<organism evidence="1 2">
    <name type="scientific">Ruminococcus champanellensis (strain DSM 18848 / JCM 17042 / KCTC 15320 / 18P13)</name>
    <dbReference type="NCBI Taxonomy" id="213810"/>
    <lineage>
        <taxon>Bacteria</taxon>
        <taxon>Bacillati</taxon>
        <taxon>Bacillota</taxon>
        <taxon>Clostridia</taxon>
        <taxon>Eubacteriales</taxon>
        <taxon>Oscillospiraceae</taxon>
        <taxon>Ruminococcus</taxon>
    </lineage>
</organism>
<gene>
    <name evidence="1" type="ordered locus">RUM_10860</name>
</gene>
<dbReference type="AlphaFoldDB" id="D4LC94"/>
<dbReference type="KEGG" id="rch:RUM_10860"/>
<evidence type="ECO:0000313" key="2">
    <source>
        <dbReference type="Proteomes" id="UP000007054"/>
    </source>
</evidence>
<dbReference type="Proteomes" id="UP000007054">
    <property type="component" value="Chromosome"/>
</dbReference>
<sequence length="33" mass="3632">MITENTCAICGASIHIFQSQKLADGNYLCRKVC</sequence>
<name>D4LC94_RUMC1</name>
<keyword evidence="2" id="KW-1185">Reference proteome</keyword>
<dbReference type="STRING" id="213810.RUM_10860"/>
<reference evidence="1" key="2">
    <citation type="submission" date="2010-03" db="EMBL/GenBank/DDBJ databases">
        <authorList>
            <person name="Pajon A."/>
        </authorList>
    </citation>
    <scope>NUCLEOTIDE SEQUENCE</scope>
    <source>
        <strain evidence="1">Type strain: 18P13</strain>
    </source>
</reference>
<protein>
    <submittedName>
        <fullName evidence="1">Uncharacterized protein</fullName>
    </submittedName>
</protein>
<dbReference type="HOGENOM" id="CLU_3383605_0_0_9"/>
<proteinExistence type="predicted"/>
<accession>D4LC94</accession>